<sequence>MRLDDILPEWHYRERHVIEIDAPADVVFRAVADVTWHEVPVFRTLMGLRRGGTPQAQARILASMADGGFTVLDRLGNELVLGTLSRTRFRGAAPLPAGEPADGFRGFTAPGHWKIAVNFHRRGSTVSTETRVWATDERARRAFRPYWLAVRGPSGMIRRVWLRAVRERAHNEPVFL</sequence>
<evidence type="ECO:0000313" key="1">
    <source>
        <dbReference type="EMBL" id="GAA4970360.1"/>
    </source>
</evidence>
<evidence type="ECO:0000313" key="2">
    <source>
        <dbReference type="Proteomes" id="UP001500466"/>
    </source>
</evidence>
<name>A0ABP9HGM0_9ACTN</name>
<protein>
    <recommendedName>
        <fullName evidence="3">DUF1990 domain-containing protein</fullName>
    </recommendedName>
</protein>
<evidence type="ECO:0008006" key="3">
    <source>
        <dbReference type="Google" id="ProtNLM"/>
    </source>
</evidence>
<dbReference type="EMBL" id="BAABHS010000013">
    <property type="protein sequence ID" value="GAA4970360.1"/>
    <property type="molecule type" value="Genomic_DNA"/>
</dbReference>
<reference evidence="2" key="1">
    <citation type="journal article" date="2019" name="Int. J. Syst. Evol. Microbiol.">
        <title>The Global Catalogue of Microorganisms (GCM) 10K type strain sequencing project: providing services to taxonomists for standard genome sequencing and annotation.</title>
        <authorList>
            <consortium name="The Broad Institute Genomics Platform"/>
            <consortium name="The Broad Institute Genome Sequencing Center for Infectious Disease"/>
            <person name="Wu L."/>
            <person name="Ma J."/>
        </authorList>
    </citation>
    <scope>NUCLEOTIDE SEQUENCE [LARGE SCALE GENOMIC DNA]</scope>
    <source>
        <strain evidence="2">JCM 17986</strain>
    </source>
</reference>
<keyword evidence="2" id="KW-1185">Reference proteome</keyword>
<gene>
    <name evidence="1" type="ORF">GCM10023205_39860</name>
</gene>
<comment type="caution">
    <text evidence="1">The sequence shown here is derived from an EMBL/GenBank/DDBJ whole genome shotgun (WGS) entry which is preliminary data.</text>
</comment>
<accession>A0ABP9HGM0</accession>
<dbReference type="RefSeq" id="WP_345676911.1">
    <property type="nucleotide sequence ID" value="NZ_BAABHS010000013.1"/>
</dbReference>
<proteinExistence type="predicted"/>
<dbReference type="Proteomes" id="UP001500466">
    <property type="component" value="Unassembled WGS sequence"/>
</dbReference>
<organism evidence="1 2">
    <name type="scientific">Yinghuangia aomiensis</name>
    <dbReference type="NCBI Taxonomy" id="676205"/>
    <lineage>
        <taxon>Bacteria</taxon>
        <taxon>Bacillati</taxon>
        <taxon>Actinomycetota</taxon>
        <taxon>Actinomycetes</taxon>
        <taxon>Kitasatosporales</taxon>
        <taxon>Streptomycetaceae</taxon>
        <taxon>Yinghuangia</taxon>
    </lineage>
</organism>